<dbReference type="OrthoDB" id="9808604at2"/>
<dbReference type="PANTHER" id="PTHR34981:SF1">
    <property type="entry name" value="CELL DIVISION PROTEIN ZAPA"/>
    <property type="match status" value="1"/>
</dbReference>
<evidence type="ECO:0000256" key="5">
    <source>
        <dbReference type="ARBA" id="ARBA00023210"/>
    </source>
</evidence>
<evidence type="ECO:0000313" key="11">
    <source>
        <dbReference type="Proteomes" id="UP000252254"/>
    </source>
</evidence>
<evidence type="ECO:0000256" key="9">
    <source>
        <dbReference type="ARBA" id="ARBA00033158"/>
    </source>
</evidence>
<accession>A0A366EAV0</accession>
<organism evidence="10 11">
    <name type="scientific">Paraliobacillus ryukyuensis</name>
    <dbReference type="NCBI Taxonomy" id="200904"/>
    <lineage>
        <taxon>Bacteria</taxon>
        <taxon>Bacillati</taxon>
        <taxon>Bacillota</taxon>
        <taxon>Bacilli</taxon>
        <taxon>Bacillales</taxon>
        <taxon>Bacillaceae</taxon>
        <taxon>Paraliobacillus</taxon>
    </lineage>
</organism>
<gene>
    <name evidence="10" type="ORF">DES48_104120</name>
</gene>
<keyword evidence="5" id="KW-0717">Septation</keyword>
<dbReference type="RefSeq" id="WP_079708316.1">
    <property type="nucleotide sequence ID" value="NZ_BAABQN010000003.1"/>
</dbReference>
<dbReference type="Pfam" id="PF05164">
    <property type="entry name" value="ZapA"/>
    <property type="match status" value="1"/>
</dbReference>
<evidence type="ECO:0000256" key="3">
    <source>
        <dbReference type="ARBA" id="ARBA00022490"/>
    </source>
</evidence>
<dbReference type="PANTHER" id="PTHR34981">
    <property type="entry name" value="CELL DIVISION PROTEIN ZAPA"/>
    <property type="match status" value="1"/>
</dbReference>
<keyword evidence="6" id="KW-0131">Cell cycle</keyword>
<comment type="subcellular location">
    <subcellularLocation>
        <location evidence="1">Cytoplasm</location>
    </subcellularLocation>
</comment>
<comment type="function">
    <text evidence="7">Activator of cell division through the inhibition of FtsZ GTPase activity, therefore promoting FtsZ assembly into bundles of protofilaments necessary for the formation of the division Z ring. It is recruited early at mid-cell but it is not essential for cell division.</text>
</comment>
<comment type="caution">
    <text evidence="10">The sequence shown here is derived from an EMBL/GenBank/DDBJ whole genome shotgun (WGS) entry which is preliminary data.</text>
</comment>
<dbReference type="InterPro" id="IPR036192">
    <property type="entry name" value="Cell_div_ZapA-like_sf"/>
</dbReference>
<evidence type="ECO:0000256" key="7">
    <source>
        <dbReference type="ARBA" id="ARBA00024910"/>
    </source>
</evidence>
<dbReference type="GO" id="GO:0032153">
    <property type="term" value="C:cell division site"/>
    <property type="evidence" value="ECO:0007669"/>
    <property type="project" value="TreeGrafter"/>
</dbReference>
<dbReference type="NCBIfam" id="NF010724">
    <property type="entry name" value="PRK14126.1"/>
    <property type="match status" value="1"/>
</dbReference>
<evidence type="ECO:0000256" key="2">
    <source>
        <dbReference type="ARBA" id="ARBA00015195"/>
    </source>
</evidence>
<name>A0A366EAV0_9BACI</name>
<dbReference type="GO" id="GO:0030428">
    <property type="term" value="C:cell septum"/>
    <property type="evidence" value="ECO:0007669"/>
    <property type="project" value="TreeGrafter"/>
</dbReference>
<evidence type="ECO:0000313" key="10">
    <source>
        <dbReference type="EMBL" id="RBO99447.1"/>
    </source>
</evidence>
<dbReference type="AlphaFoldDB" id="A0A366EAV0"/>
<keyword evidence="11" id="KW-1185">Reference proteome</keyword>
<reference evidence="10 11" key="1">
    <citation type="submission" date="2018-06" db="EMBL/GenBank/DDBJ databases">
        <title>Genomic Encyclopedia of Type Strains, Phase IV (KMG-IV): sequencing the most valuable type-strain genomes for metagenomic binning, comparative biology and taxonomic classification.</title>
        <authorList>
            <person name="Goeker M."/>
        </authorList>
    </citation>
    <scope>NUCLEOTIDE SEQUENCE [LARGE SCALE GENOMIC DNA]</scope>
    <source>
        <strain evidence="10 11">DSM 15140</strain>
    </source>
</reference>
<protein>
    <recommendedName>
        <fullName evidence="2">Cell division protein ZapA</fullName>
    </recommendedName>
    <alternativeName>
        <fullName evidence="9">Z ring-associated protein ZapA</fullName>
    </alternativeName>
</protein>
<evidence type="ECO:0000256" key="1">
    <source>
        <dbReference type="ARBA" id="ARBA00004496"/>
    </source>
</evidence>
<dbReference type="Gene3D" id="6.10.250.790">
    <property type="match status" value="1"/>
</dbReference>
<dbReference type="EMBL" id="QNRI01000004">
    <property type="protein sequence ID" value="RBO99447.1"/>
    <property type="molecule type" value="Genomic_DNA"/>
</dbReference>
<comment type="subunit">
    <text evidence="8">Homodimer. Interacts with FtsZ.</text>
</comment>
<dbReference type="GO" id="GO:0005829">
    <property type="term" value="C:cytosol"/>
    <property type="evidence" value="ECO:0007669"/>
    <property type="project" value="TreeGrafter"/>
</dbReference>
<evidence type="ECO:0000256" key="6">
    <source>
        <dbReference type="ARBA" id="ARBA00023306"/>
    </source>
</evidence>
<dbReference type="InterPro" id="IPR007838">
    <property type="entry name" value="Cell_div_ZapA-like"/>
</dbReference>
<dbReference type="GO" id="GO:0043093">
    <property type="term" value="P:FtsZ-dependent cytokinesis"/>
    <property type="evidence" value="ECO:0007669"/>
    <property type="project" value="TreeGrafter"/>
</dbReference>
<dbReference type="STRING" id="200904.GCA_900168775_02307"/>
<proteinExistence type="predicted"/>
<dbReference type="GO" id="GO:0000917">
    <property type="term" value="P:division septum assembly"/>
    <property type="evidence" value="ECO:0007669"/>
    <property type="project" value="UniProtKB-KW"/>
</dbReference>
<keyword evidence="4 10" id="KW-0132">Cell division</keyword>
<sequence>MSRSDKTRITVDIYGKTYTIIGEENAHHVKLVASLVDEKMREIHDVNKSLDTSRLAVLTAVNTMNDYLKLQQEFDKLKNSIKQKEEKEDHD</sequence>
<dbReference type="Proteomes" id="UP000252254">
    <property type="component" value="Unassembled WGS sequence"/>
</dbReference>
<evidence type="ECO:0000256" key="8">
    <source>
        <dbReference type="ARBA" id="ARBA00026068"/>
    </source>
</evidence>
<dbReference type="SUPFAM" id="SSF102829">
    <property type="entry name" value="Cell division protein ZapA-like"/>
    <property type="match status" value="1"/>
</dbReference>
<dbReference type="InterPro" id="IPR053712">
    <property type="entry name" value="Bac_CellDiv_Activator"/>
</dbReference>
<keyword evidence="3" id="KW-0963">Cytoplasm</keyword>
<evidence type="ECO:0000256" key="4">
    <source>
        <dbReference type="ARBA" id="ARBA00022618"/>
    </source>
</evidence>
<dbReference type="GO" id="GO:0000921">
    <property type="term" value="P:septin ring assembly"/>
    <property type="evidence" value="ECO:0007669"/>
    <property type="project" value="TreeGrafter"/>
</dbReference>